<dbReference type="InterPro" id="IPR013486">
    <property type="entry name" value="SpoIID/LytB"/>
</dbReference>
<name>G3BMG9_9BACT</name>
<reference evidence="3" key="1">
    <citation type="submission" date="2009-11" db="EMBL/GenBank/DDBJ databases">
        <title>Microbial diversity profiles of fluids from low-temperature petroleum reservoirs with and without exogenous water perturbation.</title>
        <authorList>
            <person name="Pham V.D."/>
            <person name="Hnatow L.L."/>
            <person name="Zhang S."/>
            <person name="Fallon R.D."/>
            <person name="DeLong E.F."/>
            <person name="Keeler S.J."/>
        </authorList>
    </citation>
    <scope>NUCLEOTIDE SEQUENCE</scope>
</reference>
<dbReference type="GO" id="GO:0030435">
    <property type="term" value="P:sporulation resulting in formation of a cellular spore"/>
    <property type="evidence" value="ECO:0007669"/>
    <property type="project" value="InterPro"/>
</dbReference>
<dbReference type="AlphaFoldDB" id="G3BMG9"/>
<dbReference type="PANTHER" id="PTHR30032">
    <property type="entry name" value="N-ACETYLMURAMOYL-L-ALANINE AMIDASE-RELATED"/>
    <property type="match status" value="1"/>
</dbReference>
<organism evidence="3">
    <name type="scientific">uncultured Atribacterota bacterium</name>
    <dbReference type="NCBI Taxonomy" id="263865"/>
    <lineage>
        <taxon>Bacteria</taxon>
        <taxon>Pseudomonadati</taxon>
        <taxon>Atribacterota</taxon>
        <taxon>environmental samples</taxon>
    </lineage>
</organism>
<dbReference type="InterPro" id="IPR013693">
    <property type="entry name" value="SpoIID/LytB_N"/>
</dbReference>
<feature type="domain" description="Sporulation stage II protein D amidase enhancer LytB N-terminal" evidence="2">
    <location>
        <begin position="136"/>
        <end position="223"/>
    </location>
</feature>
<dbReference type="NCBIfam" id="TIGR02669">
    <property type="entry name" value="SpoIID_LytB"/>
    <property type="match status" value="1"/>
</dbReference>
<proteinExistence type="predicted"/>
<evidence type="ECO:0000259" key="2">
    <source>
        <dbReference type="Pfam" id="PF08486"/>
    </source>
</evidence>
<dbReference type="GO" id="GO:0030288">
    <property type="term" value="C:outer membrane-bounded periplasmic space"/>
    <property type="evidence" value="ECO:0007669"/>
    <property type="project" value="TreeGrafter"/>
</dbReference>
<accession>G3BMG9</accession>
<evidence type="ECO:0000313" key="3">
    <source>
        <dbReference type="EMBL" id="ADM94934.1"/>
    </source>
</evidence>
<keyword evidence="1" id="KW-1133">Transmembrane helix</keyword>
<protein>
    <recommendedName>
        <fullName evidence="2">Sporulation stage II protein D amidase enhancer LytB N-terminal domain-containing protein</fullName>
    </recommendedName>
</protein>
<dbReference type="EMBL" id="GU180079">
    <property type="protein sequence ID" value="ADM94934.1"/>
    <property type="molecule type" value="Genomic_DNA"/>
</dbReference>
<dbReference type="InterPro" id="IPR051922">
    <property type="entry name" value="Bact_Sporulation_Assoc"/>
</dbReference>
<sequence>MKKYLKGNSVRDSQEKKYYFWLGLFCLIMVIFSINLEVKASVPILRVGIFLDCKEITLKGDQGLEIYEIPTKKSLFVQKDNKSLKIIAEPKGVKINNQSYKINQGIKVIPTGNGFLQVEDKKYRGHIEINIHQSLLRVINVIEIEEYLYGVLKKEISPEWPAEALKAQAIAARTFALSNMNKYIEQGYHICATTNSQEYGGIFHEHPATNKAVNDTRGIVAIYEGGPINAVYHSDSGGYTENSEDVWGSYVPYLRSISSEYEKIVTPPNHQWNCSLTEQEILSKLNQQGLKLNAIEEIIVSEKTEAGRVKSVEIIGDNKKITLKTNDFRLFLGPKLIRSSLFTVEKKGGSTLIKNPKKSESTIATQDSNLEEKTISEILKEDRDFTIPELLALLNRPKGDLKPPAIAKAEVEQIEVSEELTFTFHGRGNGHGVGLSQWGAYGMATLGYNYEAILKHYYQGIQLTKLY</sequence>
<feature type="transmembrane region" description="Helical" evidence="1">
    <location>
        <begin position="18"/>
        <end position="36"/>
    </location>
</feature>
<dbReference type="Pfam" id="PF08486">
    <property type="entry name" value="SpoIID"/>
    <property type="match status" value="1"/>
</dbReference>
<keyword evidence="1" id="KW-0812">Transmembrane</keyword>
<dbReference type="PANTHER" id="PTHR30032:SF4">
    <property type="entry name" value="AMIDASE ENHANCER"/>
    <property type="match status" value="1"/>
</dbReference>
<evidence type="ECO:0000256" key="1">
    <source>
        <dbReference type="SAM" id="Phobius"/>
    </source>
</evidence>
<keyword evidence="1" id="KW-0472">Membrane</keyword>